<dbReference type="PROSITE" id="PS00028">
    <property type="entry name" value="ZINC_FINGER_C2H2_1"/>
    <property type="match status" value="1"/>
</dbReference>
<feature type="compositionally biased region" description="Basic residues" evidence="8">
    <location>
        <begin position="81"/>
        <end position="91"/>
    </location>
</feature>
<evidence type="ECO:0000256" key="1">
    <source>
        <dbReference type="ARBA" id="ARBA00004123"/>
    </source>
</evidence>
<evidence type="ECO:0000256" key="4">
    <source>
        <dbReference type="ARBA" id="ARBA00022771"/>
    </source>
</evidence>
<evidence type="ECO:0000256" key="7">
    <source>
        <dbReference type="PROSITE-ProRule" id="PRU00042"/>
    </source>
</evidence>
<feature type="compositionally biased region" description="Basic and acidic residues" evidence="8">
    <location>
        <begin position="100"/>
        <end position="109"/>
    </location>
</feature>
<sequence>MRSHVMETHVPEESFYKKSNTCDQQIHFSKNQHLCQICLKAFREKWHLKNHMRSHAPQMKHRKKHASFCTEQFLHSDSLQHVRRSSRRSKHLLQNDEQDKDIAVHEPRQKTNLQSDNSSQAQDSSFSSINCWPKVVLSSHLNHLLCHTFGVLPKYKIPKIQL</sequence>
<evidence type="ECO:0000259" key="9">
    <source>
        <dbReference type="PROSITE" id="PS50157"/>
    </source>
</evidence>
<evidence type="ECO:0000313" key="11">
    <source>
        <dbReference type="Proteomes" id="UP000820818"/>
    </source>
</evidence>
<dbReference type="PROSITE" id="PS50157">
    <property type="entry name" value="ZINC_FINGER_C2H2_2"/>
    <property type="match status" value="1"/>
</dbReference>
<dbReference type="Gene3D" id="3.30.160.60">
    <property type="entry name" value="Classic Zinc Finger"/>
    <property type="match status" value="1"/>
</dbReference>
<comment type="caution">
    <text evidence="10">The sequence shown here is derived from an EMBL/GenBank/DDBJ whole genome shotgun (WGS) entry which is preliminary data.</text>
</comment>
<dbReference type="InterPro" id="IPR036236">
    <property type="entry name" value="Znf_C2H2_sf"/>
</dbReference>
<dbReference type="FunFam" id="3.30.160.60:FF:000145">
    <property type="entry name" value="Zinc finger protein 574"/>
    <property type="match status" value="1"/>
</dbReference>
<feature type="region of interest" description="Disordered" evidence="8">
    <location>
        <begin position="80"/>
        <end position="123"/>
    </location>
</feature>
<dbReference type="GO" id="GO:0008270">
    <property type="term" value="F:zinc ion binding"/>
    <property type="evidence" value="ECO:0007669"/>
    <property type="project" value="UniProtKB-KW"/>
</dbReference>
<dbReference type="GO" id="GO:0005634">
    <property type="term" value="C:nucleus"/>
    <property type="evidence" value="ECO:0007669"/>
    <property type="project" value="UniProtKB-SubCell"/>
</dbReference>
<dbReference type="SUPFAM" id="SSF57667">
    <property type="entry name" value="beta-beta-alpha zinc fingers"/>
    <property type="match status" value="1"/>
</dbReference>
<name>A0AAD5KIQ6_9CRUS</name>
<evidence type="ECO:0000313" key="10">
    <source>
        <dbReference type="EMBL" id="KAI9552337.1"/>
    </source>
</evidence>
<feature type="domain" description="C2H2-type" evidence="9">
    <location>
        <begin position="33"/>
        <end position="60"/>
    </location>
</feature>
<evidence type="ECO:0000256" key="2">
    <source>
        <dbReference type="ARBA" id="ARBA00022723"/>
    </source>
</evidence>
<reference evidence="10 11" key="1">
    <citation type="submission" date="2022-05" db="EMBL/GenBank/DDBJ databases">
        <title>A multi-omics perspective on studying reproductive biology in Daphnia sinensis.</title>
        <authorList>
            <person name="Jia J."/>
        </authorList>
    </citation>
    <scope>NUCLEOTIDE SEQUENCE [LARGE SCALE GENOMIC DNA]</scope>
    <source>
        <strain evidence="10 11">WSL</strain>
    </source>
</reference>
<comment type="subcellular location">
    <subcellularLocation>
        <location evidence="1">Nucleus</location>
    </subcellularLocation>
</comment>
<accession>A0AAD5KIQ6</accession>
<dbReference type="Proteomes" id="UP000820818">
    <property type="component" value="Linkage Group LG10"/>
</dbReference>
<proteinExistence type="predicted"/>
<keyword evidence="3" id="KW-0677">Repeat</keyword>
<dbReference type="AlphaFoldDB" id="A0AAD5KIQ6"/>
<keyword evidence="4 7" id="KW-0863">Zinc-finger</keyword>
<keyword evidence="6" id="KW-0539">Nucleus</keyword>
<evidence type="ECO:0000256" key="6">
    <source>
        <dbReference type="ARBA" id="ARBA00023242"/>
    </source>
</evidence>
<keyword evidence="5" id="KW-0862">Zinc</keyword>
<organism evidence="10 11">
    <name type="scientific">Daphnia sinensis</name>
    <dbReference type="NCBI Taxonomy" id="1820382"/>
    <lineage>
        <taxon>Eukaryota</taxon>
        <taxon>Metazoa</taxon>
        <taxon>Ecdysozoa</taxon>
        <taxon>Arthropoda</taxon>
        <taxon>Crustacea</taxon>
        <taxon>Branchiopoda</taxon>
        <taxon>Diplostraca</taxon>
        <taxon>Cladocera</taxon>
        <taxon>Anomopoda</taxon>
        <taxon>Daphniidae</taxon>
        <taxon>Daphnia</taxon>
        <taxon>Daphnia similis group</taxon>
    </lineage>
</organism>
<dbReference type="InterPro" id="IPR013087">
    <property type="entry name" value="Znf_C2H2_type"/>
</dbReference>
<protein>
    <recommendedName>
        <fullName evidence="9">C2H2-type domain-containing protein</fullName>
    </recommendedName>
</protein>
<dbReference type="EMBL" id="WJBH02000010">
    <property type="protein sequence ID" value="KAI9552337.1"/>
    <property type="molecule type" value="Genomic_DNA"/>
</dbReference>
<keyword evidence="11" id="KW-1185">Reference proteome</keyword>
<feature type="compositionally biased region" description="Low complexity" evidence="8">
    <location>
        <begin position="114"/>
        <end position="123"/>
    </location>
</feature>
<gene>
    <name evidence="10" type="ORF">GHT06_022702</name>
</gene>
<evidence type="ECO:0000256" key="3">
    <source>
        <dbReference type="ARBA" id="ARBA00022737"/>
    </source>
</evidence>
<evidence type="ECO:0000256" key="8">
    <source>
        <dbReference type="SAM" id="MobiDB-lite"/>
    </source>
</evidence>
<keyword evidence="2" id="KW-0479">Metal-binding</keyword>
<evidence type="ECO:0000256" key="5">
    <source>
        <dbReference type="ARBA" id="ARBA00022833"/>
    </source>
</evidence>